<dbReference type="GO" id="GO:0005525">
    <property type="term" value="F:GTP binding"/>
    <property type="evidence" value="ECO:0007669"/>
    <property type="project" value="UniProtKB-KW"/>
</dbReference>
<dbReference type="SUPFAM" id="SSF52540">
    <property type="entry name" value="P-loop containing nucleoside triphosphate hydrolases"/>
    <property type="match status" value="1"/>
</dbReference>
<feature type="region of interest" description="Disordered" evidence="7">
    <location>
        <begin position="594"/>
        <end position="625"/>
    </location>
</feature>
<dbReference type="PROSITE" id="PS51421">
    <property type="entry name" value="RAS"/>
    <property type="match status" value="1"/>
</dbReference>
<feature type="region of interest" description="Disordered" evidence="7">
    <location>
        <begin position="118"/>
        <end position="140"/>
    </location>
</feature>
<reference evidence="9" key="2">
    <citation type="submission" date="2023-11" db="UniProtKB">
        <authorList>
            <consortium name="WormBaseParasite"/>
        </authorList>
    </citation>
    <scope>IDENTIFICATION</scope>
</reference>
<dbReference type="InterPro" id="IPR050227">
    <property type="entry name" value="Rab"/>
</dbReference>
<dbReference type="WBParaSite" id="TREG1_85810.1">
    <property type="protein sequence ID" value="TREG1_85810.1"/>
    <property type="gene ID" value="TREG1_85810"/>
</dbReference>
<evidence type="ECO:0000256" key="3">
    <source>
        <dbReference type="ARBA" id="ARBA00022741"/>
    </source>
</evidence>
<keyword evidence="5" id="KW-0342">GTP-binding</keyword>
<protein>
    <recommendedName>
        <fullName evidence="10">EF-hand domain-containing protein</fullName>
    </recommendedName>
</protein>
<dbReference type="InterPro" id="IPR001806">
    <property type="entry name" value="Small_GTPase"/>
</dbReference>
<feature type="region of interest" description="Disordered" evidence="7">
    <location>
        <begin position="1"/>
        <end position="39"/>
    </location>
</feature>
<accession>A0AA85KBL3</accession>
<dbReference type="SMART" id="SM00173">
    <property type="entry name" value="RAS"/>
    <property type="match status" value="1"/>
</dbReference>
<dbReference type="GO" id="GO:0005737">
    <property type="term" value="C:cytoplasm"/>
    <property type="evidence" value="ECO:0007669"/>
    <property type="project" value="UniProtKB-SubCell"/>
</dbReference>
<keyword evidence="8" id="KW-1185">Reference proteome</keyword>
<feature type="coiled-coil region" evidence="6">
    <location>
        <begin position="269"/>
        <end position="377"/>
    </location>
</feature>
<evidence type="ECO:0000256" key="5">
    <source>
        <dbReference type="ARBA" id="ARBA00023134"/>
    </source>
</evidence>
<dbReference type="InterPro" id="IPR005225">
    <property type="entry name" value="Small_GTP-bd"/>
</dbReference>
<comment type="subcellular location">
    <subcellularLocation>
        <location evidence="1">Cytoplasm</location>
    </subcellularLocation>
</comment>
<keyword evidence="3" id="KW-0547">Nucleotide-binding</keyword>
<keyword evidence="4 6" id="KW-0175">Coiled coil</keyword>
<dbReference type="CDD" id="cd00154">
    <property type="entry name" value="Rab"/>
    <property type="match status" value="1"/>
</dbReference>
<dbReference type="Proteomes" id="UP000050795">
    <property type="component" value="Unassembled WGS sequence"/>
</dbReference>
<dbReference type="PROSITE" id="PS51420">
    <property type="entry name" value="RHO"/>
    <property type="match status" value="1"/>
</dbReference>
<dbReference type="NCBIfam" id="TIGR00231">
    <property type="entry name" value="small_GTP"/>
    <property type="match status" value="1"/>
</dbReference>
<proteinExistence type="predicted"/>
<dbReference type="PRINTS" id="PR00449">
    <property type="entry name" value="RASTRNSFRMNG"/>
</dbReference>
<evidence type="ECO:0000256" key="4">
    <source>
        <dbReference type="ARBA" id="ARBA00023054"/>
    </source>
</evidence>
<evidence type="ECO:0000256" key="1">
    <source>
        <dbReference type="ARBA" id="ARBA00004496"/>
    </source>
</evidence>
<dbReference type="SMART" id="SM00177">
    <property type="entry name" value="ARF"/>
    <property type="match status" value="1"/>
</dbReference>
<dbReference type="FunFam" id="3.40.50.300:FF:001348">
    <property type="entry name" value="Ras and EF-hand domain-containing protein"/>
    <property type="match status" value="1"/>
</dbReference>
<reference evidence="8" key="1">
    <citation type="submission" date="2022-06" db="EMBL/GenBank/DDBJ databases">
        <authorList>
            <person name="Berger JAMES D."/>
            <person name="Berger JAMES D."/>
        </authorList>
    </citation>
    <scope>NUCLEOTIDE SEQUENCE [LARGE SCALE GENOMIC DNA]</scope>
</reference>
<keyword evidence="2" id="KW-0963">Cytoplasm</keyword>
<evidence type="ECO:0000313" key="8">
    <source>
        <dbReference type="Proteomes" id="UP000050795"/>
    </source>
</evidence>
<sequence length="835" mass="94756">MNNTQSTSGHKPKTKLHISSSDTPQTVSGSPAGRGFSRASSADSVFDDISSKAHALFSILDEENKGYLDNQYHDGDGKVSADDFMLGLRTLAKRNSLIRASLRATTVTNSSRYLIKRCSDSSDSPRSRLGSDETGSDVDDKLYNKHHTKINCNTIQSVRIRTKSRQRLHQRILTLSCQQTTSKLTSQPSTSLPDISSVDECLKCLNCQNHLYELYHILLSENPSLSRMYETVLVDVVCYIQRTREIQLRLEKQIESERVKHSEAIFRLSEELDNQVKLAEESARLKERESAMIKFSNELETKSLQIKQLKSKVKHLEEQEIHQRETQNQTIVLKNTELDDSRIIKLQTKILQVNQENYNLEEDLDNTRLQLAQSRSEFNAVRQSLNDKTQELEHHMSALIETVKENSTLKRQVGILQDINKKLYDANDSLYNMFESYPECLRKQWKVEDIQPASTTVDHKFRRTSKEFKPIKSVVKAFHVHESEDDIAKCVSCASDQIDDPKAQSSGKSCYNKTRSEQSECSTLKSYRSGDSGLSIQKDVREIESDEAVKLLNDKQKLWDNSSNHLKYGIRSELHDKSSSATSVYSNNGNYQYSASYSSSQPDSHGKNGTVKRQNKKNSFSKESYNNIKSPVDEKLRIFRIMLAGDSEVGKTSLLIRMCDNVFTASSVTTIGIDMKMRSVEVDGRKAMMQIWDTAGQERFRSVSASFYRKADGILLVYDCTSEFSFMSTRDWITIIEENAGKQIPIAIIGNKKDLKEQKEWQGNKCVSYATGGKLAREIGALFFETSALTGENVNECVEALARLLCAQEDYNLRCPQLKLSNDNPRPTHSKCCAR</sequence>
<dbReference type="SMART" id="SM00174">
    <property type="entry name" value="RHO"/>
    <property type="match status" value="1"/>
</dbReference>
<dbReference type="Pfam" id="PF00071">
    <property type="entry name" value="Ras"/>
    <property type="match status" value="1"/>
</dbReference>
<evidence type="ECO:0000256" key="7">
    <source>
        <dbReference type="SAM" id="MobiDB-lite"/>
    </source>
</evidence>
<dbReference type="PROSITE" id="PS51419">
    <property type="entry name" value="RAB"/>
    <property type="match status" value="1"/>
</dbReference>
<name>A0AA85KBL3_TRIRE</name>
<evidence type="ECO:0000256" key="2">
    <source>
        <dbReference type="ARBA" id="ARBA00022490"/>
    </source>
</evidence>
<dbReference type="InterPro" id="IPR027417">
    <property type="entry name" value="P-loop_NTPase"/>
</dbReference>
<evidence type="ECO:0000256" key="6">
    <source>
        <dbReference type="SAM" id="Coils"/>
    </source>
</evidence>
<evidence type="ECO:0000313" key="9">
    <source>
        <dbReference type="WBParaSite" id="TREG1_85810.1"/>
    </source>
</evidence>
<feature type="compositionally biased region" description="Polar residues" evidence="7">
    <location>
        <begin position="17"/>
        <end position="29"/>
    </location>
</feature>
<dbReference type="AlphaFoldDB" id="A0AA85KBL3"/>
<dbReference type="Gene3D" id="3.40.50.300">
    <property type="entry name" value="P-loop containing nucleotide triphosphate hydrolases"/>
    <property type="match status" value="1"/>
</dbReference>
<evidence type="ECO:0008006" key="10">
    <source>
        <dbReference type="Google" id="ProtNLM"/>
    </source>
</evidence>
<organism evidence="8 9">
    <name type="scientific">Trichobilharzia regenti</name>
    <name type="common">Nasal bird schistosome</name>
    <dbReference type="NCBI Taxonomy" id="157069"/>
    <lineage>
        <taxon>Eukaryota</taxon>
        <taxon>Metazoa</taxon>
        <taxon>Spiralia</taxon>
        <taxon>Lophotrochozoa</taxon>
        <taxon>Platyhelminthes</taxon>
        <taxon>Trematoda</taxon>
        <taxon>Digenea</taxon>
        <taxon>Strigeidida</taxon>
        <taxon>Schistosomatoidea</taxon>
        <taxon>Schistosomatidae</taxon>
        <taxon>Trichobilharzia</taxon>
    </lineage>
</organism>
<dbReference type="SMART" id="SM00175">
    <property type="entry name" value="RAB"/>
    <property type="match status" value="1"/>
</dbReference>
<feature type="compositionally biased region" description="Basic and acidic residues" evidence="7">
    <location>
        <begin position="118"/>
        <end position="131"/>
    </location>
</feature>
<dbReference type="PANTHER" id="PTHR47977">
    <property type="entry name" value="RAS-RELATED PROTEIN RAB"/>
    <property type="match status" value="1"/>
</dbReference>
<dbReference type="GO" id="GO:0003924">
    <property type="term" value="F:GTPase activity"/>
    <property type="evidence" value="ECO:0007669"/>
    <property type="project" value="InterPro"/>
</dbReference>